<evidence type="ECO:0000313" key="3">
    <source>
        <dbReference type="Proteomes" id="UP000011721"/>
    </source>
</evidence>
<keyword evidence="1" id="KW-0812">Transmembrane</keyword>
<feature type="transmembrane region" description="Helical" evidence="1">
    <location>
        <begin position="123"/>
        <end position="141"/>
    </location>
</feature>
<dbReference type="KEGG" id="dsf:UWK_01117"/>
<evidence type="ECO:0000313" key="2">
    <source>
        <dbReference type="EMBL" id="AGF77685.1"/>
    </source>
</evidence>
<organism evidence="2 3">
    <name type="scientific">Desulfocapsa sulfexigens (strain DSM 10523 / SB164P1)</name>
    <dbReference type="NCBI Taxonomy" id="1167006"/>
    <lineage>
        <taxon>Bacteria</taxon>
        <taxon>Pseudomonadati</taxon>
        <taxon>Thermodesulfobacteriota</taxon>
        <taxon>Desulfobulbia</taxon>
        <taxon>Desulfobulbales</taxon>
        <taxon>Desulfocapsaceae</taxon>
        <taxon>Desulfocapsa</taxon>
    </lineage>
</organism>
<keyword evidence="3" id="KW-1185">Reference proteome</keyword>
<dbReference type="HOGENOM" id="CLU_115323_0_0_7"/>
<accession>M1PD46</accession>
<keyword evidence="1" id="KW-0472">Membrane</keyword>
<sequence length="152" mass="17077">MSPYMALIDRKISAWMDKYCQGLMRISLALIFIWFGMLKPLGMSPEEELIKNTVYFFPPEVVLFVLGCWEVTIGIGLLYKPLLRVALLLLLIELPGTFLPLIVLPEICFHSVPFGLSLEGQYIVKNLFLIGAAFVIGSKVAQNNPLLEETEA</sequence>
<evidence type="ECO:0008006" key="4">
    <source>
        <dbReference type="Google" id="ProtNLM"/>
    </source>
</evidence>
<reference evidence="3" key="1">
    <citation type="journal article" date="2013" name="Stand. Genomic Sci.">
        <title>Complete genome sequence of Desulfocapsa sulfexigens, a marine deltaproteobacterium specialized in disproportionating inorganic sulfur compounds.</title>
        <authorList>
            <person name="Finster K.W."/>
            <person name="Kjeldsen K.U."/>
            <person name="Kube M."/>
            <person name="Reinhardt R."/>
            <person name="Mussmann M."/>
            <person name="Amann R."/>
            <person name="Schreiber L."/>
        </authorList>
    </citation>
    <scope>NUCLEOTIDE SEQUENCE [LARGE SCALE GENOMIC DNA]</scope>
    <source>
        <strain evidence="3">DSM 10523 / SB164P1</strain>
    </source>
</reference>
<protein>
    <recommendedName>
        <fullName evidence="4">DoxX protein</fullName>
    </recommendedName>
</protein>
<dbReference type="OrthoDB" id="265224at2"/>
<evidence type="ECO:0000256" key="1">
    <source>
        <dbReference type="SAM" id="Phobius"/>
    </source>
</evidence>
<dbReference type="AlphaFoldDB" id="M1PD46"/>
<dbReference type="Proteomes" id="UP000011721">
    <property type="component" value="Chromosome"/>
</dbReference>
<feature type="transmembrane region" description="Helical" evidence="1">
    <location>
        <begin position="61"/>
        <end position="79"/>
    </location>
</feature>
<keyword evidence="1" id="KW-1133">Transmembrane helix</keyword>
<dbReference type="RefSeq" id="WP_015403379.1">
    <property type="nucleotide sequence ID" value="NC_020304.1"/>
</dbReference>
<gene>
    <name evidence="2" type="ordered locus">UWK_01117</name>
</gene>
<proteinExistence type="predicted"/>
<feature type="transmembrane region" description="Helical" evidence="1">
    <location>
        <begin position="21"/>
        <end position="41"/>
    </location>
</feature>
<feature type="transmembrane region" description="Helical" evidence="1">
    <location>
        <begin position="86"/>
        <end position="103"/>
    </location>
</feature>
<dbReference type="EMBL" id="CP003985">
    <property type="protein sequence ID" value="AGF77685.1"/>
    <property type="molecule type" value="Genomic_DNA"/>
</dbReference>
<dbReference type="eggNOG" id="COG3059">
    <property type="taxonomic scope" value="Bacteria"/>
</dbReference>
<name>M1PD46_DESSD</name>